<dbReference type="Proteomes" id="UP000238350">
    <property type="component" value="Unassembled WGS sequence"/>
</dbReference>
<dbReference type="SUPFAM" id="SSF47370">
    <property type="entry name" value="Bromodomain"/>
    <property type="match status" value="1"/>
</dbReference>
<feature type="domain" description="AAA+ ATPase" evidence="6">
    <location>
        <begin position="636"/>
        <end position="769"/>
    </location>
</feature>
<feature type="domain" description="AAA+ ATPase" evidence="6">
    <location>
        <begin position="333"/>
        <end position="474"/>
    </location>
</feature>
<dbReference type="InterPro" id="IPR003593">
    <property type="entry name" value="AAA+_ATPase"/>
</dbReference>
<dbReference type="FunFam" id="1.10.8.60:FF:000016">
    <property type="entry name" value="ATPase family AAA domain-containing protein 2B"/>
    <property type="match status" value="1"/>
</dbReference>
<dbReference type="RefSeq" id="XP_024665990.1">
    <property type="nucleotide sequence ID" value="XM_024810222.1"/>
</dbReference>
<dbReference type="Gene3D" id="3.40.50.300">
    <property type="entry name" value="P-loop containing nucleotide triphosphate hydrolases"/>
    <property type="match status" value="2"/>
</dbReference>
<dbReference type="GeneID" id="36517413"/>
<dbReference type="InterPro" id="IPR036427">
    <property type="entry name" value="Bromodomain-like_sf"/>
</dbReference>
<sequence>MAPKRRLHLDSDESDVSEVEEKIESPQTTRSTRSRRNVSYVDHLDETGENGVQSPKKESDGEEYNEDDQKFPVKLQVGRTRLQRLKQQDEDDEYHVSSSETELSAVESEEFTQSDDGFVVDSDDNVVRRRRTRYSQRRRGRPRKRQRQQWRPTQRSLRRARGSDSEDDNDFGMSIQDELDELRSPSPVHRELRERQPINYEIRPPPTLDDIVKSQQRTEKSAGGKSASKGPIRRLFNVQGPFGGADVLSLINPKKDYLQNIIDEPAAVDQSVTADVIGVNGPMVNADADPLGIDTNIDFTAVGGLDDYIDKLKEMVSLPLMYPDIYKRFGITPPRGVLFHGPPGTGKTLMARALAASASHEGKKITFFMRKGADCLSKWIGEAERQLRLLFEEAKAKQPSIIFFDEIDGLAPVRSSKQEQIHASIVSTLLALMDGMDNRGQVVVIGATNRPDSVDPALRRPGRFDREFYFPLPNLEARRQILKIHTRKWTPPLKSEFVNHVAELTKGYGGADLRALCTEAALAAIQRRYPQIWMSKRKLVVDPESVVVEPRDFLKSLERIVASSARQTGNIAAPLPPRISHLLGSTMDGIKQKLDLLLPKPKNMTALEAAMFDDSYISGGFDRQQQLEELRAARVHRPRLLIHGSSGSGQEYLMSAISHAMEGVFSQVLDFAALFGDSMRTPEASLVHMLSEARRRSPAMLLIPSIELLLSLTSPQLQATLFSILREILPTDKVLVVGIANEPISDLDPRVVQFFGVASTSHATISLDRSTKAIHNFFGLLRGYIESSPIETLELENCPKRALEPLPIAPTEKEHVSEQESKETEPTDTLSKKDLKTLSQLKVKLGAILDGFKNRYRRFRKPVIDDIYLAHLFEEPDPTSERDYILTDDDMVLHVSMGKKYHNMDLDTVEDRLWNGYYCEPRQFLDDLELIHIDSVTADDRDRAHKSSEMVANAQVAIDDINDVAFLQACRDLRQKMARRQLKALAETSSLNGSIETTQPVEIGAERIANSTNENETNSMHDDPDRMVEDAPQAYDQPLNPARPLEDASEAEASELVEAEVVNTAVVQPGVVETEAVEAEVVESKAVEPKAVEASEADETSNHVDTAQGAPNESVSVEKPNAEPEMFVVDGPTLTTPFERRPFELNTDRLSHFFEDLCSCAQSWNLEQLESVFAALADVAWRHHAEWNRDNMLNELESQLNLTKGLYLP</sequence>
<dbReference type="GO" id="GO:0005524">
    <property type="term" value="F:ATP binding"/>
    <property type="evidence" value="ECO:0007669"/>
    <property type="project" value="UniProtKB-KW"/>
</dbReference>
<comment type="similarity">
    <text evidence="1">Belongs to the AAA ATPase family.</text>
</comment>
<feature type="compositionally biased region" description="Basic and acidic residues" evidence="5">
    <location>
        <begin position="1019"/>
        <end position="1028"/>
    </location>
</feature>
<evidence type="ECO:0000259" key="6">
    <source>
        <dbReference type="SMART" id="SM00382"/>
    </source>
</evidence>
<evidence type="ECO:0000256" key="3">
    <source>
        <dbReference type="ARBA" id="ARBA00022840"/>
    </source>
</evidence>
<feature type="region of interest" description="Disordered" evidence="5">
    <location>
        <begin position="1"/>
        <end position="208"/>
    </location>
</feature>
<feature type="region of interest" description="Disordered" evidence="5">
    <location>
        <begin position="1088"/>
        <end position="1119"/>
    </location>
</feature>
<feature type="compositionally biased region" description="Polar residues" evidence="5">
    <location>
        <begin position="1009"/>
        <end position="1018"/>
    </location>
</feature>
<reference evidence="7 8" key="1">
    <citation type="submission" date="2017-04" db="EMBL/GenBank/DDBJ databases">
        <title>Genome sequencing of [Candida] sorbophila.</title>
        <authorList>
            <person name="Ahn J.O."/>
        </authorList>
    </citation>
    <scope>NUCLEOTIDE SEQUENCE [LARGE SCALE GENOMIC DNA]</scope>
    <source>
        <strain evidence="7 8">DS02</strain>
    </source>
</reference>
<dbReference type="GO" id="GO:0016887">
    <property type="term" value="F:ATP hydrolysis activity"/>
    <property type="evidence" value="ECO:0007669"/>
    <property type="project" value="InterPro"/>
</dbReference>
<dbReference type="GO" id="GO:0003682">
    <property type="term" value="F:chromatin binding"/>
    <property type="evidence" value="ECO:0007669"/>
    <property type="project" value="TreeGrafter"/>
</dbReference>
<dbReference type="GO" id="GO:0006337">
    <property type="term" value="P:nucleosome disassembly"/>
    <property type="evidence" value="ECO:0007669"/>
    <property type="project" value="TreeGrafter"/>
</dbReference>
<keyword evidence="4" id="KW-0103">Bromodomain</keyword>
<keyword evidence="2" id="KW-0547">Nucleotide-binding</keyword>
<organism evidence="7 8">
    <name type="scientific">Wickerhamiella sorbophila</name>
    <dbReference type="NCBI Taxonomy" id="45607"/>
    <lineage>
        <taxon>Eukaryota</taxon>
        <taxon>Fungi</taxon>
        <taxon>Dikarya</taxon>
        <taxon>Ascomycota</taxon>
        <taxon>Saccharomycotina</taxon>
        <taxon>Dipodascomycetes</taxon>
        <taxon>Dipodascales</taxon>
        <taxon>Trichomonascaceae</taxon>
        <taxon>Wickerhamiella</taxon>
    </lineage>
</organism>
<dbReference type="InterPro" id="IPR027417">
    <property type="entry name" value="P-loop_NTPase"/>
</dbReference>
<dbReference type="InterPro" id="IPR003959">
    <property type="entry name" value="ATPase_AAA_core"/>
</dbReference>
<comment type="caution">
    <text evidence="7">The sequence shown here is derived from an EMBL/GenBank/DDBJ whole genome shotgun (WGS) entry which is preliminary data.</text>
</comment>
<dbReference type="Pfam" id="PF00004">
    <property type="entry name" value="AAA"/>
    <property type="match status" value="1"/>
</dbReference>
<keyword evidence="8" id="KW-1185">Reference proteome</keyword>
<feature type="region of interest" description="Disordered" evidence="5">
    <location>
        <begin position="996"/>
        <end position="1028"/>
    </location>
</feature>
<feature type="compositionally biased region" description="Basic and acidic residues" evidence="5">
    <location>
        <begin position="811"/>
        <end position="831"/>
    </location>
</feature>
<evidence type="ECO:0000256" key="4">
    <source>
        <dbReference type="ARBA" id="ARBA00023117"/>
    </source>
</evidence>
<dbReference type="InterPro" id="IPR041569">
    <property type="entry name" value="AAA_lid_3"/>
</dbReference>
<dbReference type="PANTHER" id="PTHR23069">
    <property type="entry name" value="AAA DOMAIN-CONTAINING"/>
    <property type="match status" value="1"/>
</dbReference>
<evidence type="ECO:0000256" key="2">
    <source>
        <dbReference type="ARBA" id="ARBA00022741"/>
    </source>
</evidence>
<feature type="region of interest" description="Disordered" evidence="5">
    <location>
        <begin position="806"/>
        <end position="831"/>
    </location>
</feature>
<dbReference type="InterPro" id="IPR045199">
    <property type="entry name" value="ATAD2-like"/>
</dbReference>
<dbReference type="SMART" id="SM00382">
    <property type="entry name" value="AAA"/>
    <property type="match status" value="2"/>
</dbReference>
<evidence type="ECO:0000313" key="7">
    <source>
        <dbReference type="EMBL" id="PRT56045.1"/>
    </source>
</evidence>
<protein>
    <submittedName>
        <fullName evidence="7">Tat-binding 7</fullName>
    </submittedName>
</protein>
<feature type="compositionally biased region" description="Basic residues" evidence="5">
    <location>
        <begin position="128"/>
        <end position="148"/>
    </location>
</feature>
<dbReference type="EMBL" id="NDIQ01000022">
    <property type="protein sequence ID" value="PRT56045.1"/>
    <property type="molecule type" value="Genomic_DNA"/>
</dbReference>
<dbReference type="GO" id="GO:0045815">
    <property type="term" value="P:transcription initiation-coupled chromatin remodeling"/>
    <property type="evidence" value="ECO:0007669"/>
    <property type="project" value="TreeGrafter"/>
</dbReference>
<dbReference type="InterPro" id="IPR003960">
    <property type="entry name" value="ATPase_AAA_CS"/>
</dbReference>
<dbReference type="Pfam" id="PF17862">
    <property type="entry name" value="AAA_lid_3"/>
    <property type="match status" value="1"/>
</dbReference>
<dbReference type="GO" id="GO:0042393">
    <property type="term" value="F:histone binding"/>
    <property type="evidence" value="ECO:0007669"/>
    <property type="project" value="TreeGrafter"/>
</dbReference>
<feature type="compositionally biased region" description="Polar residues" evidence="5">
    <location>
        <begin position="1103"/>
        <end position="1115"/>
    </location>
</feature>
<evidence type="ECO:0000256" key="5">
    <source>
        <dbReference type="SAM" id="MobiDB-lite"/>
    </source>
</evidence>
<dbReference type="SUPFAM" id="SSF52540">
    <property type="entry name" value="P-loop containing nucleoside triphosphate hydrolases"/>
    <property type="match status" value="2"/>
</dbReference>
<dbReference type="STRING" id="45607.A0A2T0FM39"/>
<dbReference type="FunFam" id="3.40.50.300:FF:000061">
    <property type="entry name" value="ATPase family, AAA domain-containing 2"/>
    <property type="match status" value="1"/>
</dbReference>
<dbReference type="PANTHER" id="PTHR23069:SF0">
    <property type="entry name" value="TAT-BINDING HOMOLOG 7"/>
    <property type="match status" value="1"/>
</dbReference>
<proteinExistence type="inferred from homology"/>
<name>A0A2T0FM39_9ASCO</name>
<accession>A0A2T0FM39</accession>
<keyword evidence="3" id="KW-0067">ATP-binding</keyword>
<evidence type="ECO:0000313" key="8">
    <source>
        <dbReference type="Proteomes" id="UP000238350"/>
    </source>
</evidence>
<dbReference type="CDD" id="cd05491">
    <property type="entry name" value="Bromo_TBP7_like"/>
    <property type="match status" value="1"/>
</dbReference>
<dbReference type="OrthoDB" id="5421at2759"/>
<dbReference type="PROSITE" id="PS00674">
    <property type="entry name" value="AAA"/>
    <property type="match status" value="1"/>
</dbReference>
<dbReference type="Gene3D" id="1.10.8.60">
    <property type="match status" value="1"/>
</dbReference>
<dbReference type="AlphaFoldDB" id="A0A2T0FM39"/>
<evidence type="ECO:0000256" key="1">
    <source>
        <dbReference type="ARBA" id="ARBA00006914"/>
    </source>
</evidence>
<dbReference type="GO" id="GO:0006334">
    <property type="term" value="P:nucleosome assembly"/>
    <property type="evidence" value="ECO:0007669"/>
    <property type="project" value="TreeGrafter"/>
</dbReference>
<dbReference type="GO" id="GO:0005634">
    <property type="term" value="C:nucleus"/>
    <property type="evidence" value="ECO:0007669"/>
    <property type="project" value="TreeGrafter"/>
</dbReference>
<gene>
    <name evidence="7" type="ORF">B9G98_03665</name>
</gene>